<feature type="region of interest" description="Disordered" evidence="1">
    <location>
        <begin position="1"/>
        <end position="77"/>
    </location>
</feature>
<reference evidence="2 3" key="1">
    <citation type="journal article" date="2014" name="Genome Announc.">
        <title>Draft genome sequence of Sclerotinia borealis, a psychrophilic plant pathogenic fungus.</title>
        <authorList>
            <person name="Mardanov A.V."/>
            <person name="Beletsky A.V."/>
            <person name="Kadnikov V.V."/>
            <person name="Ignatov A.N."/>
            <person name="Ravin N.V."/>
        </authorList>
    </citation>
    <scope>NUCLEOTIDE SEQUENCE [LARGE SCALE GENOMIC DNA]</scope>
    <source>
        <strain evidence="3">F-4157</strain>
    </source>
</reference>
<feature type="region of interest" description="Disordered" evidence="1">
    <location>
        <begin position="705"/>
        <end position="732"/>
    </location>
</feature>
<evidence type="ECO:0008006" key="4">
    <source>
        <dbReference type="Google" id="ProtNLM"/>
    </source>
</evidence>
<protein>
    <recommendedName>
        <fullName evidence="4">GAF domain-containing protein</fullName>
    </recommendedName>
</protein>
<dbReference type="Proteomes" id="UP000019487">
    <property type="component" value="Unassembled WGS sequence"/>
</dbReference>
<keyword evidence="3" id="KW-1185">Reference proteome</keyword>
<sequence length="954" mass="105097">MLGVGPMNYQGTPKVKKPKAHARGATIPGPSTPGSIQAPLTPGSSSTGFGGFTNAQVQQFPQTPQLPSTPSLQTTGSFDSSNFHTVLSDASTGTKKSGGFFRLFKKDSRSDGTRSKEDLPSRGKTLYGRSEELTVEPESFDPVEEMGTLPPPDYIRPIPGQKLIPRREPNALSRTTSSPLGGMTQIGRARARAAARLNESITEVSESEWQTTTDGDEEQSALANSSSFYNETSNSFNDIIDLEEQHQFIVLASAPDGDDSAIAEWTNYIRCYSGGSFNISNPPAPPPRRMDFTYLPAMYPHDEATRITKHYSIDVPWPAELSAKLLALMDAAAKRFRINSASLSIFDERFEKFRIDVGYNIGDIERTTSIAAHALYSEEVLVILDTHQDWRFAGNPWVTGSPYTRFFAGAPLISDAGGIIGVFAIFSKQPRSEFLRGDRRELAEFAALMAKDMCLHGEHMSDPDLRHSVVRSKRDTRTNLVPHPLHFQKQLSPLVTQPAFFPMEFNFQKHSSPLTKQSQFFTDGQSEDVFVNSPETSMSMSHDSSARDSDILYMAAPPRSRGFSAESVFPNHNSPEAFHQYLTPTQPQGSDNRPYSASDLTSVDMPQNNTPNDSYYSGRNSDYYQFDLDGPATPKQPRFVFPNSIYRSLGPSTSGISLNNSFGRLYMEGDSMLGNSFHQELLEPEVTTPSTSLTRAFSTMSSTSIGTSFSSRIGGPNNDDDAENPSGNAPSNVAQSVAAEANFSCSFSGKRYGFDQVYAAKVDCPYPGMSDQELLGPNGLTLKILASYGLPYDYESELNQETYLKEAFLKALRTNEFCYTWNQEEGPRLHEQGALGFGVLMPLSPLAIALSPDKDQSRSRDHGIVYAMFNRATFDSNKNLQPPVMDLHGYMCAAQAMTILLFNLEIPKDDETLLSATKSRAPRGRTPTIIGATEVGQIYYSRRSTSGYSRNSSF</sequence>
<feature type="region of interest" description="Disordered" evidence="1">
    <location>
        <begin position="574"/>
        <end position="615"/>
    </location>
</feature>
<feature type="compositionally biased region" description="Low complexity" evidence="1">
    <location>
        <begin position="705"/>
        <end position="715"/>
    </location>
</feature>
<feature type="region of interest" description="Disordered" evidence="1">
    <location>
        <begin position="106"/>
        <end position="155"/>
    </location>
</feature>
<dbReference type="STRING" id="1432307.W9CI38"/>
<feature type="compositionally biased region" description="Acidic residues" evidence="1">
    <location>
        <begin position="133"/>
        <end position="144"/>
    </location>
</feature>
<proteinExistence type="predicted"/>
<dbReference type="EMBL" id="AYSA01000255">
    <property type="protein sequence ID" value="ESZ94329.1"/>
    <property type="molecule type" value="Genomic_DNA"/>
</dbReference>
<dbReference type="AlphaFoldDB" id="W9CI38"/>
<feature type="compositionally biased region" description="Polar residues" evidence="1">
    <location>
        <begin position="201"/>
        <end position="213"/>
    </location>
</feature>
<evidence type="ECO:0000313" key="2">
    <source>
        <dbReference type="EMBL" id="ESZ94329.1"/>
    </source>
</evidence>
<feature type="compositionally biased region" description="Basic and acidic residues" evidence="1">
    <location>
        <begin position="106"/>
        <end position="121"/>
    </location>
</feature>
<feature type="region of interest" description="Disordered" evidence="1">
    <location>
        <begin position="201"/>
        <end position="220"/>
    </location>
</feature>
<organism evidence="2 3">
    <name type="scientific">Sclerotinia borealis (strain F-4128)</name>
    <dbReference type="NCBI Taxonomy" id="1432307"/>
    <lineage>
        <taxon>Eukaryota</taxon>
        <taxon>Fungi</taxon>
        <taxon>Dikarya</taxon>
        <taxon>Ascomycota</taxon>
        <taxon>Pezizomycotina</taxon>
        <taxon>Leotiomycetes</taxon>
        <taxon>Helotiales</taxon>
        <taxon>Sclerotiniaceae</taxon>
        <taxon>Sclerotinia</taxon>
    </lineage>
</organism>
<dbReference type="Gene3D" id="3.30.450.40">
    <property type="match status" value="1"/>
</dbReference>
<gene>
    <name evidence="2" type="ORF">SBOR_5273</name>
</gene>
<name>W9CI38_SCLBF</name>
<dbReference type="SUPFAM" id="SSF55781">
    <property type="entry name" value="GAF domain-like"/>
    <property type="match status" value="1"/>
</dbReference>
<evidence type="ECO:0000256" key="1">
    <source>
        <dbReference type="SAM" id="MobiDB-lite"/>
    </source>
</evidence>
<comment type="caution">
    <text evidence="2">The sequence shown here is derived from an EMBL/GenBank/DDBJ whole genome shotgun (WGS) entry which is preliminary data.</text>
</comment>
<dbReference type="PANTHER" id="PTHR43102:SF2">
    <property type="entry name" value="GAF DOMAIN-CONTAINING PROTEIN"/>
    <property type="match status" value="1"/>
</dbReference>
<dbReference type="InterPro" id="IPR029016">
    <property type="entry name" value="GAF-like_dom_sf"/>
</dbReference>
<dbReference type="HOGENOM" id="CLU_317822_0_0_1"/>
<feature type="compositionally biased region" description="Polar residues" evidence="1">
    <location>
        <begin position="54"/>
        <end position="77"/>
    </location>
</feature>
<accession>W9CI38</accession>
<dbReference type="PANTHER" id="PTHR43102">
    <property type="entry name" value="SLR1143 PROTEIN"/>
    <property type="match status" value="1"/>
</dbReference>
<feature type="compositionally biased region" description="Polar residues" evidence="1">
    <location>
        <begin position="582"/>
        <end position="615"/>
    </location>
</feature>
<dbReference type="OrthoDB" id="303614at2759"/>
<evidence type="ECO:0000313" key="3">
    <source>
        <dbReference type="Proteomes" id="UP000019487"/>
    </source>
</evidence>